<dbReference type="InterPro" id="IPR017853">
    <property type="entry name" value="GH"/>
</dbReference>
<dbReference type="Pfam" id="PF14702">
    <property type="entry name" value="hGDE_central"/>
    <property type="match status" value="1"/>
</dbReference>
<feature type="domain" description="Eukaryotic glycogen debranching enzyme N-terminal" evidence="19">
    <location>
        <begin position="35"/>
        <end position="125"/>
    </location>
</feature>
<dbReference type="InterPro" id="IPR032788">
    <property type="entry name" value="AGL_central"/>
</dbReference>
<feature type="transmembrane region" description="Helical" evidence="17">
    <location>
        <begin position="1033"/>
        <end position="1050"/>
    </location>
</feature>
<proteinExistence type="inferred from homology"/>
<evidence type="ECO:0000259" key="18">
    <source>
        <dbReference type="Pfam" id="PF06202"/>
    </source>
</evidence>
<dbReference type="InterPro" id="IPR032792">
    <property type="entry name" value="AGL_glucanoTrfase"/>
</dbReference>
<keyword evidence="17" id="KW-1133">Transmembrane helix</keyword>
<evidence type="ECO:0000256" key="5">
    <source>
        <dbReference type="ARBA" id="ARBA00012560"/>
    </source>
</evidence>
<evidence type="ECO:0000256" key="12">
    <source>
        <dbReference type="ARBA" id="ARBA00023056"/>
    </source>
</evidence>
<dbReference type="EMBL" id="OC320717">
    <property type="protein sequence ID" value="CAD7408692.1"/>
    <property type="molecule type" value="Genomic_DNA"/>
</dbReference>
<dbReference type="Pfam" id="PF14699">
    <property type="entry name" value="hGDE_N"/>
    <property type="match status" value="1"/>
</dbReference>
<evidence type="ECO:0000256" key="9">
    <source>
        <dbReference type="ARBA" id="ARBA00022676"/>
    </source>
</evidence>
<evidence type="ECO:0000256" key="2">
    <source>
        <dbReference type="ARBA" id="ARBA00000927"/>
    </source>
</evidence>
<evidence type="ECO:0000256" key="1">
    <source>
        <dbReference type="ARBA" id="ARBA00000439"/>
    </source>
</evidence>
<dbReference type="GO" id="GO:0004134">
    <property type="term" value="F:4-alpha-glucanotransferase activity"/>
    <property type="evidence" value="ECO:0007669"/>
    <property type="project" value="UniProtKB-EC"/>
</dbReference>
<comment type="catalytic activity">
    <reaction evidence="2">
        <text>Hydrolysis of (1-&gt;6)-alpha-D-glucosidic branch linkages in glycogen phosphorylase limit dextrin.</text>
        <dbReference type="EC" id="3.2.1.33"/>
    </reaction>
</comment>
<evidence type="ECO:0000259" key="21">
    <source>
        <dbReference type="Pfam" id="PF14702"/>
    </source>
</evidence>
<dbReference type="SUPFAM" id="SSF48208">
    <property type="entry name" value="Six-hairpin glycosidases"/>
    <property type="match status" value="1"/>
</dbReference>
<dbReference type="EC" id="3.2.1.33" evidence="6"/>
<dbReference type="PANTHER" id="PTHR10569:SF2">
    <property type="entry name" value="GLYCOGEN DEBRANCHING ENZYME"/>
    <property type="match status" value="1"/>
</dbReference>
<gene>
    <name evidence="22" type="ORF">TCEB3V08_LOCUS9645</name>
</gene>
<evidence type="ECO:0000259" key="20">
    <source>
        <dbReference type="Pfam" id="PF14701"/>
    </source>
</evidence>
<evidence type="ECO:0000256" key="13">
    <source>
        <dbReference type="ARBA" id="ARBA00023268"/>
    </source>
</evidence>
<evidence type="ECO:0000256" key="17">
    <source>
        <dbReference type="SAM" id="Phobius"/>
    </source>
</evidence>
<dbReference type="PANTHER" id="PTHR10569">
    <property type="entry name" value="GLYCOGEN DEBRANCHING ENZYME"/>
    <property type="match status" value="1"/>
</dbReference>
<keyword evidence="8" id="KW-0963">Cytoplasm</keyword>
<dbReference type="InterPro" id="IPR010401">
    <property type="entry name" value="AGL/Gdb1"/>
</dbReference>
<protein>
    <recommendedName>
        <fullName evidence="7">Glycogen debranching enzyme</fullName>
        <ecNumber evidence="5">2.4.1.25</ecNumber>
        <ecNumber evidence="6">3.2.1.33</ecNumber>
    </recommendedName>
    <alternativeName>
        <fullName evidence="16">Glycogen debrancher</fullName>
    </alternativeName>
</protein>
<comment type="subcellular location">
    <subcellularLocation>
        <location evidence="4">Cytoplasm</location>
    </subcellularLocation>
</comment>
<sequence length="1857" mass="210089">MALNESEAGQVRVLTLNDGEHSDGTLHRVQKGWLLRFCLGPSLFGRRAILYVNHPDEGQEFTRNTYRQVPWQYNSENSANDTTAAFAQVKLRVSGAFHYYFVYDGSDCAGPQGSGFFTVDPELRYGGDETLPLDCIQCQTVLAKSLGPFNSWERKLKVAKESGYNMIHFTPIQELGGSNSSYSLSEQLKLNPIFNKGDKIVTIEDIAELITKMKRDWKMVSICDIVLNHTANESEWLKEHPECTYNLINCPYLRPAYLLDAVLHQLTVEVAEGKWEFSGIPVEINSEDHLTAIRNALFGDFIPQAKIPELFCVDVGHLVSEFYSQARNRVPPVAGSAPEEGVLAIIPDPLYRRLKATVDMDLALRLYNVYRSDCFDEDTRLRRCLEEFKLCLEKLNKEILEEIQDHLQAAVENSIAGIRYFRVQSDGPRLKQVSLKNPLVPRYFTEPDTVSDIAQRDRLMYTPEACLVMAHNGWVMSDDPLRNFAASDSNVYLRRELIAWGDSVKLRYGNKPEDCPFLWKHMLEYVEQTARTFDGIRLDNCHSTPIAVAEYLLDAARRIRPDLYVAAELFTNSDQKDNIFVNRLGITSLIREAMSAWDSHEEGRLVYRYGGEPVGAFFQPALRPLVPSVAHALFLDLTHDNPSPVDKRSVFDLLPSAALVAMACCATGSNRGYDELVPHHIHVVDETRYYTEWADEPGSPLTVGYHSGIISAKRALNNLHFMLGASGYNQVFVDQVDADIVAVTRHCPGTHQSVILVAYTAFTHPDPEYRRDYVKPLRVEGTVDEVILEATLKHRSGPRYSRPEGFQKNGVVINGLEDYVLELREHLKLSESRMLRSGESGDSDLTQLDWTDFQPGSIVAIRVSLHDKVKPALSLLRELVSSFTHRVVPSHGELREVISRLDLSDLNKVLYRCAEEEREEGQGAGVYDIPDFGPTVYCGLQGFMSLLSNIRPSNDLGHPMCNNLRQGNWMIDYVWQRLKRNSGTAELGEWLERNLLAVTSVPRYLVPSYFDLVITGAYCLLLDRAWSLMSSYCYFDLVIAGAYCLLLVPSLVTHVFVSYCYFDLVITGAYCLLLDRAWSLMSLFVHEGSSFNRNLALGSVQCGGVVHSAPLPSFSPALAPPVPPIHVTSSGEQIPACVTLSAGLPHFSTGYMRNWGRDTFISLRGLFILTGRYQEARYHILGYAGCLRHGLIPNLLDGGRKSRFNCRDAVWWWLYCVQSYVEEVPEGLAILQDKVSRIFPQDDSPPQPPGTVDQPLADVIQEALTVHFQGLCFRERNAGREIDAHMTDRGFNNQIGVHPDTGSVRFGYLTSFDICQGFVFGGNTYNCGTWMDKMGSSEKAGLRGKPATPRDGSAVELVGLSKRSLKWLATLHEEGKFPHGSVTRGKRDGSRMTWTYRQWEQKIASSFEPVFFVSVHPSNKEPRPDLIHHRGIYKDTHGSGQPWADYQLRCNFPIAMVAAPEMFDPQHAWTALQKAEESLLGPLGMRTLDPEDWAYNGFYDNSNDSDDPKVAHGYNYHQGPEWVWPIGFFLRARLHFARVVGGESELRRVVAHTRSLLARHFTELQNSPWRGLPELTNKDGAYCKDSCRTQAWSMACLLEVLYDLNQYTVDASHRVVYTDLFFHFSQYLVGVIMTPPSWGWDCRSLSQRPTNMGSFMPVVPVGKPEPATTLGVLTREHCVLFRASDRPTNIYNQPWSVIKLTNLRDLERETSPSYRCFRSNFGFSVEVLSSAHKRDFRNSVTRISWVDDKPNVSQRKSYPPHHPKTVRVTISECLPVKSPQLPRYTNKCVQAGGRRLSAVESDVANFYLLEPLLMVGGRKHRYMIHLEQQKIVRIMISLMLAFFLAALITFYALYFLE</sequence>
<dbReference type="SUPFAM" id="SSF51445">
    <property type="entry name" value="(Trans)glycosidases"/>
    <property type="match status" value="1"/>
</dbReference>
<dbReference type="EC" id="2.4.1.25" evidence="5"/>
<dbReference type="FunFam" id="3.20.20.80:FF:000206">
    <property type="entry name" value="Amylo-alpha-1, 6-glucosidase, 4-alpha-glucanotransferase b"/>
    <property type="match status" value="1"/>
</dbReference>
<evidence type="ECO:0000256" key="3">
    <source>
        <dbReference type="ARBA" id="ARBA00003530"/>
    </source>
</evidence>
<feature type="transmembrane region" description="Helical" evidence="17">
    <location>
        <begin position="1056"/>
        <end position="1074"/>
    </location>
</feature>
<comment type="similarity">
    <text evidence="15">Belongs to the glycogen debranching enzyme family.</text>
</comment>
<keyword evidence="17" id="KW-0812">Transmembrane</keyword>
<organism evidence="22">
    <name type="scientific">Timema cristinae</name>
    <name type="common">Walking stick</name>
    <dbReference type="NCBI Taxonomy" id="61476"/>
    <lineage>
        <taxon>Eukaryota</taxon>
        <taxon>Metazoa</taxon>
        <taxon>Ecdysozoa</taxon>
        <taxon>Arthropoda</taxon>
        <taxon>Hexapoda</taxon>
        <taxon>Insecta</taxon>
        <taxon>Pterygota</taxon>
        <taxon>Neoptera</taxon>
        <taxon>Polyneoptera</taxon>
        <taxon>Phasmatodea</taxon>
        <taxon>Timematodea</taxon>
        <taxon>Timematoidea</taxon>
        <taxon>Timematidae</taxon>
        <taxon>Timema</taxon>
    </lineage>
</organism>
<keyword evidence="12" id="KW-0320">Glycogen biosynthesis</keyword>
<evidence type="ECO:0000256" key="16">
    <source>
        <dbReference type="ARBA" id="ARBA00031477"/>
    </source>
</evidence>
<dbReference type="GO" id="GO:0005737">
    <property type="term" value="C:cytoplasm"/>
    <property type="evidence" value="ECO:0007669"/>
    <property type="project" value="UniProtKB-SubCell"/>
</dbReference>
<accession>A0A7R9D7X3</accession>
<feature type="domain" description="Glycogen debranching enzyme C-terminal" evidence="18">
    <location>
        <begin position="1135"/>
        <end position="1599"/>
    </location>
</feature>
<comment type="function">
    <text evidence="3">Multifunctional enzyme acting as 1,4-alpha-D-glucan:1,4-alpha-D-glucan 4-alpha-D-glycosyltransferase and amylo-1,6-glucosidase in glycogen degradation.</text>
</comment>
<dbReference type="CDD" id="cd11327">
    <property type="entry name" value="AmyAc_Glg_debranch_2"/>
    <property type="match status" value="1"/>
</dbReference>
<dbReference type="Pfam" id="PF06202">
    <property type="entry name" value="GDE_C"/>
    <property type="match status" value="1"/>
</dbReference>
<evidence type="ECO:0000256" key="15">
    <source>
        <dbReference type="ARBA" id="ARBA00025780"/>
    </source>
</evidence>
<keyword evidence="10" id="KW-0808">Transferase</keyword>
<dbReference type="GO" id="GO:0005980">
    <property type="term" value="P:glycogen catabolic process"/>
    <property type="evidence" value="ECO:0007669"/>
    <property type="project" value="InterPro"/>
</dbReference>
<keyword evidence="14" id="KW-0326">Glycosidase</keyword>
<evidence type="ECO:0000256" key="4">
    <source>
        <dbReference type="ARBA" id="ARBA00004496"/>
    </source>
</evidence>
<name>A0A7R9D7X3_TIMCR</name>
<dbReference type="GO" id="GO:0004135">
    <property type="term" value="F:amylo-alpha-1,6-glucosidase activity"/>
    <property type="evidence" value="ECO:0007669"/>
    <property type="project" value="UniProtKB-EC"/>
</dbReference>
<dbReference type="Pfam" id="PF14701">
    <property type="entry name" value="hDGE_amylase"/>
    <property type="match status" value="1"/>
</dbReference>
<keyword evidence="11" id="KW-0378">Hydrolase</keyword>
<keyword evidence="17" id="KW-0472">Membrane</keyword>
<comment type="catalytic activity">
    <reaction evidence="1">
        <text>Transfers a segment of a (1-&gt;4)-alpha-D-glucan to a new position in an acceptor, which may be glucose or a (1-&gt;4)-alpha-D-glucan.</text>
        <dbReference type="EC" id="2.4.1.25"/>
    </reaction>
</comment>
<dbReference type="InterPro" id="IPR008928">
    <property type="entry name" value="6-hairpin_glycosidase_sf"/>
</dbReference>
<dbReference type="Gene3D" id="3.20.20.80">
    <property type="entry name" value="Glycosidases"/>
    <property type="match status" value="2"/>
</dbReference>
<keyword evidence="9" id="KW-0328">Glycosyltransferase</keyword>
<dbReference type="InterPro" id="IPR032790">
    <property type="entry name" value="GDE_C"/>
</dbReference>
<evidence type="ECO:0000256" key="11">
    <source>
        <dbReference type="ARBA" id="ARBA00022801"/>
    </source>
</evidence>
<evidence type="ECO:0000256" key="10">
    <source>
        <dbReference type="ARBA" id="ARBA00022679"/>
    </source>
</evidence>
<reference evidence="22" key="1">
    <citation type="submission" date="2020-11" db="EMBL/GenBank/DDBJ databases">
        <authorList>
            <person name="Tran Van P."/>
        </authorList>
    </citation>
    <scope>NUCLEOTIDE SEQUENCE</scope>
</reference>
<evidence type="ECO:0000256" key="7">
    <source>
        <dbReference type="ARBA" id="ARBA00020723"/>
    </source>
</evidence>
<feature type="domain" description="Glycogen debranching enzyme central" evidence="21">
    <location>
        <begin position="708"/>
        <end position="978"/>
    </location>
</feature>
<evidence type="ECO:0000256" key="14">
    <source>
        <dbReference type="ARBA" id="ARBA00023295"/>
    </source>
</evidence>
<keyword evidence="13" id="KW-0511">Multifunctional enzyme</keyword>
<evidence type="ECO:0000256" key="8">
    <source>
        <dbReference type="ARBA" id="ARBA00022490"/>
    </source>
</evidence>
<dbReference type="InterPro" id="IPR029436">
    <property type="entry name" value="AGL_euk_N"/>
</dbReference>
<dbReference type="FunFam" id="3.20.20.80:FF:000070">
    <property type="entry name" value="GDB1p Glycogen debranching enzyme"/>
    <property type="match status" value="1"/>
</dbReference>
<feature type="domain" description="Glycogen debranching enzyme glucanotransferase" evidence="20">
    <location>
        <begin position="130"/>
        <end position="564"/>
    </location>
</feature>
<evidence type="ECO:0000256" key="6">
    <source>
        <dbReference type="ARBA" id="ARBA00012778"/>
    </source>
</evidence>
<dbReference type="FunFam" id="1.50.10.10:FF:000039">
    <property type="entry name" value="Glycogen debranching enzyme Gdb1, putative"/>
    <property type="match status" value="1"/>
</dbReference>
<evidence type="ECO:0000313" key="22">
    <source>
        <dbReference type="EMBL" id="CAD7408692.1"/>
    </source>
</evidence>
<dbReference type="GO" id="GO:0005978">
    <property type="term" value="P:glycogen biosynthetic process"/>
    <property type="evidence" value="ECO:0007669"/>
    <property type="project" value="UniProtKB-KW"/>
</dbReference>
<feature type="transmembrane region" description="Helical" evidence="17">
    <location>
        <begin position="1831"/>
        <end position="1854"/>
    </location>
</feature>
<evidence type="ECO:0000259" key="19">
    <source>
        <dbReference type="Pfam" id="PF14699"/>
    </source>
</evidence>